<comment type="similarity">
    <text evidence="2 6">Belongs to the DP1 family.</text>
</comment>
<accession>A0A6H5I965</accession>
<protein>
    <recommendedName>
        <fullName evidence="6">Receptor expression-enhancing protein</fullName>
    </recommendedName>
</protein>
<name>A0A6H5I965_9HYME</name>
<evidence type="ECO:0000256" key="3">
    <source>
        <dbReference type="ARBA" id="ARBA00022692"/>
    </source>
</evidence>
<keyword evidence="3 6" id="KW-0812">Transmembrane</keyword>
<feature type="transmembrane region" description="Helical" evidence="6">
    <location>
        <begin position="90"/>
        <end position="117"/>
    </location>
</feature>
<dbReference type="OrthoDB" id="10009287at2759"/>
<keyword evidence="4 6" id="KW-1133">Transmembrane helix</keyword>
<evidence type="ECO:0000256" key="2">
    <source>
        <dbReference type="ARBA" id="ARBA00008573"/>
    </source>
</evidence>
<dbReference type="PANTHER" id="PTHR12300">
    <property type="entry name" value="HVA22-LIKE PROTEINS"/>
    <property type="match status" value="1"/>
</dbReference>
<feature type="transmembrane region" description="Helical" evidence="6">
    <location>
        <begin position="38"/>
        <end position="54"/>
    </location>
</feature>
<dbReference type="GO" id="GO:0016020">
    <property type="term" value="C:membrane"/>
    <property type="evidence" value="ECO:0007669"/>
    <property type="project" value="UniProtKB-SubCell"/>
</dbReference>
<evidence type="ECO:0000256" key="1">
    <source>
        <dbReference type="ARBA" id="ARBA00004141"/>
    </source>
</evidence>
<dbReference type="PANTHER" id="PTHR12300:SF161">
    <property type="entry name" value="RECEPTOR EXPRESSION-ENHANCING PROTEIN"/>
    <property type="match status" value="1"/>
</dbReference>
<sequence>MARVVAIKETLDKMLQDENKPWSKYLAFAEQKTGVDRLYIFVASVLFLALYLVVGIGQQLLSNVIGFTYPAYCSIKAIETKQKDDDTKWLTYWVVFAIFTIVEYFSDCIVGWFPVYWLAKCLFYVWLMVPTEYNGSLILYRRIIRPKFLQYQPDIDNMLSEARKTMKATGTLLNTNKTD</sequence>
<dbReference type="Pfam" id="PF03134">
    <property type="entry name" value="TB2_DP1_HVA22"/>
    <property type="match status" value="1"/>
</dbReference>
<evidence type="ECO:0000313" key="8">
    <source>
        <dbReference type="Proteomes" id="UP000479190"/>
    </source>
</evidence>
<evidence type="ECO:0000256" key="6">
    <source>
        <dbReference type="RuleBase" id="RU362006"/>
    </source>
</evidence>
<organism evidence="7 8">
    <name type="scientific">Trichogramma brassicae</name>
    <dbReference type="NCBI Taxonomy" id="86971"/>
    <lineage>
        <taxon>Eukaryota</taxon>
        <taxon>Metazoa</taxon>
        <taxon>Ecdysozoa</taxon>
        <taxon>Arthropoda</taxon>
        <taxon>Hexapoda</taxon>
        <taxon>Insecta</taxon>
        <taxon>Pterygota</taxon>
        <taxon>Neoptera</taxon>
        <taxon>Endopterygota</taxon>
        <taxon>Hymenoptera</taxon>
        <taxon>Apocrita</taxon>
        <taxon>Proctotrupomorpha</taxon>
        <taxon>Chalcidoidea</taxon>
        <taxon>Trichogrammatidae</taxon>
        <taxon>Trichogramma</taxon>
    </lineage>
</organism>
<dbReference type="AlphaFoldDB" id="A0A6H5I965"/>
<proteinExistence type="inferred from homology"/>
<evidence type="ECO:0000256" key="5">
    <source>
        <dbReference type="ARBA" id="ARBA00023136"/>
    </source>
</evidence>
<reference evidence="7 8" key="1">
    <citation type="submission" date="2020-02" db="EMBL/GenBank/DDBJ databases">
        <authorList>
            <person name="Ferguson B K."/>
        </authorList>
    </citation>
    <scope>NUCLEOTIDE SEQUENCE [LARGE SCALE GENOMIC DNA]</scope>
</reference>
<dbReference type="EMBL" id="CADCXV010000695">
    <property type="protein sequence ID" value="CAB0032981.1"/>
    <property type="molecule type" value="Genomic_DNA"/>
</dbReference>
<dbReference type="Proteomes" id="UP000479190">
    <property type="component" value="Unassembled WGS sequence"/>
</dbReference>
<gene>
    <name evidence="7" type="ORF">TBRA_LOCUS4904</name>
</gene>
<feature type="transmembrane region" description="Helical" evidence="6">
    <location>
        <begin position="123"/>
        <end position="140"/>
    </location>
</feature>
<keyword evidence="5 6" id="KW-0472">Membrane</keyword>
<evidence type="ECO:0000256" key="4">
    <source>
        <dbReference type="ARBA" id="ARBA00022989"/>
    </source>
</evidence>
<evidence type="ECO:0000313" key="7">
    <source>
        <dbReference type="EMBL" id="CAB0032981.1"/>
    </source>
</evidence>
<dbReference type="InterPro" id="IPR004345">
    <property type="entry name" value="TB2_DP1_HVA22"/>
</dbReference>
<comment type="subcellular location">
    <subcellularLocation>
        <location evidence="1 6">Membrane</location>
        <topology evidence="1 6">Multi-pass membrane protein</topology>
    </subcellularLocation>
</comment>
<keyword evidence="8" id="KW-1185">Reference proteome</keyword>